<evidence type="ECO:0000256" key="4">
    <source>
        <dbReference type="PROSITE-ProRule" id="PRU00508"/>
    </source>
</evidence>
<evidence type="ECO:0000313" key="7">
    <source>
        <dbReference type="EMBL" id="TVY78517.1"/>
    </source>
</evidence>
<dbReference type="AlphaFoldDB" id="A0A8T9C8P2"/>
<keyword evidence="1" id="KW-0479">Metal-binding</keyword>
<keyword evidence="2" id="KW-0863">Zinc-finger</keyword>
<keyword evidence="8" id="KW-1185">Reference proteome</keyword>
<dbReference type="Proteomes" id="UP000469558">
    <property type="component" value="Unassembled WGS sequence"/>
</dbReference>
<reference evidence="7 8" key="1">
    <citation type="submission" date="2018-05" db="EMBL/GenBank/DDBJ databases">
        <title>Genome sequencing and assembly of the regulated plant pathogen Lachnellula willkommii and related sister species for the development of diagnostic species identification markers.</title>
        <authorList>
            <person name="Giroux E."/>
            <person name="Bilodeau G."/>
        </authorList>
    </citation>
    <scope>NUCLEOTIDE SEQUENCE [LARGE SCALE GENOMIC DNA]</scope>
    <source>
        <strain evidence="7 8">CBS 268.59</strain>
    </source>
</reference>
<proteinExistence type="predicted"/>
<evidence type="ECO:0000259" key="6">
    <source>
        <dbReference type="PROSITE" id="PS51157"/>
    </source>
</evidence>
<dbReference type="InterPro" id="IPR040204">
    <property type="entry name" value="UBR7"/>
</dbReference>
<dbReference type="Pfam" id="PF02207">
    <property type="entry name" value="zf-UBR"/>
    <property type="match status" value="1"/>
</dbReference>
<feature type="region of interest" description="Disordered" evidence="5">
    <location>
        <begin position="1"/>
        <end position="37"/>
    </location>
</feature>
<evidence type="ECO:0000256" key="1">
    <source>
        <dbReference type="ARBA" id="ARBA00022723"/>
    </source>
</evidence>
<dbReference type="SMART" id="SM00396">
    <property type="entry name" value="ZnF_UBR1"/>
    <property type="match status" value="1"/>
</dbReference>
<dbReference type="InterPro" id="IPR047506">
    <property type="entry name" value="UBR7-like_UBR-box"/>
</dbReference>
<dbReference type="GO" id="GO:0008270">
    <property type="term" value="F:zinc ion binding"/>
    <property type="evidence" value="ECO:0007669"/>
    <property type="project" value="UniProtKB-KW"/>
</dbReference>
<comment type="caution">
    <text evidence="7">The sequence shown here is derived from an EMBL/GenBank/DDBJ whole genome shotgun (WGS) entry which is preliminary data.</text>
</comment>
<feature type="compositionally biased region" description="Low complexity" evidence="5">
    <location>
        <begin position="15"/>
        <end position="31"/>
    </location>
</feature>
<evidence type="ECO:0000256" key="3">
    <source>
        <dbReference type="ARBA" id="ARBA00022833"/>
    </source>
</evidence>
<evidence type="ECO:0000256" key="2">
    <source>
        <dbReference type="ARBA" id="ARBA00022771"/>
    </source>
</evidence>
<name>A0A8T9C8P2_9HELO</name>
<evidence type="ECO:0000256" key="5">
    <source>
        <dbReference type="SAM" id="MobiDB-lite"/>
    </source>
</evidence>
<protein>
    <submittedName>
        <fullName evidence="7">Protein mlo2</fullName>
    </submittedName>
</protein>
<gene>
    <name evidence="7" type="primary">mlo2</name>
    <name evidence="7" type="ORF">LSUE1_G004107</name>
</gene>
<feature type="compositionally biased region" description="Polar residues" evidence="5">
    <location>
        <begin position="249"/>
        <end position="261"/>
    </location>
</feature>
<feature type="zinc finger region" description="UBR-type" evidence="4">
    <location>
        <begin position="62"/>
        <end position="140"/>
    </location>
</feature>
<evidence type="ECO:0000313" key="8">
    <source>
        <dbReference type="Proteomes" id="UP000469558"/>
    </source>
</evidence>
<dbReference type="PANTHER" id="PTHR13513">
    <property type="entry name" value="E3 UBIQUITIN-PROTEIN LIGASE UBR7"/>
    <property type="match status" value="1"/>
</dbReference>
<dbReference type="PANTHER" id="PTHR13513:SF9">
    <property type="entry name" value="E3 UBIQUITIN-PROTEIN LIGASE UBR7-RELATED"/>
    <property type="match status" value="1"/>
</dbReference>
<sequence>MDPPPVPESSSFTEQPSSQTSAQSRSQSFSQKSDDSHTAAEFIDSQLQLEADAREALPFKFDNCTKTLGPLRQVIFSCLTCSPPPANSSEPYNPAGVCYSCSIQCHGEHTLVELFNKRDFTCDCGTTRLPATSPCTLRINPETNTKGEVHSETPDPNNKYNQNFKNRFCGCECDYDAHQQKGTMFQCLGLGTADEGGCGEDWWHPGCIVGMGPEWFEQMGRTATPKKPKNEGLLESITEVAEAVVETPSGEQANGVANPTETAPEEEMEDDDPPPPPGFPEEDDFEGFICYKCVDANPWIKRYADTKGFLGPVFKRSTAPSPERGLLAKAEEAISSTLLGSKKRKADDDEESDASVPSKRLKEETVESTTKITSTETTETSEAPVAEAPLCKYKALPPTPTGQFSLFFKSDFRDHLCRCSDCFPDLKKHNQLLEEEENYEPEMSESGDGDGASTAGSGSIYDRGESALKNVDRVKAIEGVMAYNHLKDQLKPFFQQFAESGKAISAEDIKSHFAKMRGDAQAIKEAGEGAKSVDNRKEQGGY</sequence>
<dbReference type="EMBL" id="QGMK01000745">
    <property type="protein sequence ID" value="TVY78517.1"/>
    <property type="molecule type" value="Genomic_DNA"/>
</dbReference>
<feature type="region of interest" description="Disordered" evidence="5">
    <location>
        <begin position="245"/>
        <end position="284"/>
    </location>
</feature>
<feature type="compositionally biased region" description="Acidic residues" evidence="5">
    <location>
        <begin position="263"/>
        <end position="273"/>
    </location>
</feature>
<dbReference type="PROSITE" id="PS51157">
    <property type="entry name" value="ZF_UBR"/>
    <property type="match status" value="1"/>
</dbReference>
<dbReference type="OrthoDB" id="10262564at2759"/>
<feature type="domain" description="UBR-type" evidence="6">
    <location>
        <begin position="62"/>
        <end position="140"/>
    </location>
</feature>
<dbReference type="InterPro" id="IPR003126">
    <property type="entry name" value="Znf_UBR"/>
</dbReference>
<feature type="region of interest" description="Disordered" evidence="5">
    <location>
        <begin position="436"/>
        <end position="462"/>
    </location>
</feature>
<dbReference type="CDD" id="cd19677">
    <property type="entry name" value="UBR-box_UBR7"/>
    <property type="match status" value="1"/>
</dbReference>
<organism evidence="7 8">
    <name type="scientific">Lachnellula suecica</name>
    <dbReference type="NCBI Taxonomy" id="602035"/>
    <lineage>
        <taxon>Eukaryota</taxon>
        <taxon>Fungi</taxon>
        <taxon>Dikarya</taxon>
        <taxon>Ascomycota</taxon>
        <taxon>Pezizomycotina</taxon>
        <taxon>Leotiomycetes</taxon>
        <taxon>Helotiales</taxon>
        <taxon>Lachnaceae</taxon>
        <taxon>Lachnellula</taxon>
    </lineage>
</organism>
<feature type="region of interest" description="Disordered" evidence="5">
    <location>
        <begin position="340"/>
        <end position="383"/>
    </location>
</feature>
<feature type="compositionally biased region" description="Acidic residues" evidence="5">
    <location>
        <begin position="436"/>
        <end position="448"/>
    </location>
</feature>
<accession>A0A8T9C8P2</accession>
<feature type="compositionally biased region" description="Low complexity" evidence="5">
    <location>
        <begin position="367"/>
        <end position="382"/>
    </location>
</feature>
<dbReference type="GO" id="GO:0005737">
    <property type="term" value="C:cytoplasm"/>
    <property type="evidence" value="ECO:0007669"/>
    <property type="project" value="TreeGrafter"/>
</dbReference>
<dbReference type="GO" id="GO:0061630">
    <property type="term" value="F:ubiquitin protein ligase activity"/>
    <property type="evidence" value="ECO:0007669"/>
    <property type="project" value="InterPro"/>
</dbReference>
<keyword evidence="3" id="KW-0862">Zinc</keyword>